<dbReference type="InterPro" id="IPR000157">
    <property type="entry name" value="TIR_dom"/>
</dbReference>
<keyword evidence="1" id="KW-0677">Repeat</keyword>
<keyword evidence="2" id="KW-0611">Plant defense</keyword>
<dbReference type="SUPFAM" id="SSF52200">
    <property type="entry name" value="Toll/Interleukin receptor TIR domain"/>
    <property type="match status" value="1"/>
</dbReference>
<accession>A0A2H5QCB8</accession>
<dbReference type="SMART" id="SM00255">
    <property type="entry name" value="TIR"/>
    <property type="match status" value="1"/>
</dbReference>
<dbReference type="EMBL" id="BDQV01000298">
    <property type="protein sequence ID" value="GAY62274.1"/>
    <property type="molecule type" value="Genomic_DNA"/>
</dbReference>
<reference evidence="5 6" key="1">
    <citation type="journal article" date="2017" name="Front. Genet.">
        <title>Draft sequencing of the heterozygous diploid genome of Satsuma (Citrus unshiu Marc.) using a hybrid assembly approach.</title>
        <authorList>
            <person name="Shimizu T."/>
            <person name="Tanizawa Y."/>
            <person name="Mochizuki T."/>
            <person name="Nagasaki H."/>
            <person name="Yoshioka T."/>
            <person name="Toyoda A."/>
            <person name="Fujiyama A."/>
            <person name="Kaminuma E."/>
            <person name="Nakamura Y."/>
        </authorList>
    </citation>
    <scope>NUCLEOTIDE SEQUENCE [LARGE SCALE GENOMIC DNA]</scope>
    <source>
        <strain evidence="6">cv. Miyagawa wase</strain>
    </source>
</reference>
<dbReference type="PRINTS" id="PR00364">
    <property type="entry name" value="DISEASERSIST"/>
</dbReference>
<dbReference type="SUPFAM" id="SSF52540">
    <property type="entry name" value="P-loop containing nucleoside triphosphate hydrolases"/>
    <property type="match status" value="1"/>
</dbReference>
<comment type="caution">
    <text evidence="5">The sequence shown here is derived from an EMBL/GenBank/DDBJ whole genome shotgun (WGS) entry which is preliminary data.</text>
</comment>
<name>A0A2H5QCB8_CITUN</name>
<dbReference type="Proteomes" id="UP000236630">
    <property type="component" value="Unassembled WGS sequence"/>
</dbReference>
<sequence length="621" mass="70657">MTNYLYSALSRKSIETFIDDQLNRGDKISQSLVNAIEASTISVIIFSEGYASSRWCLDELLKILECKREYVQIVIPVFYRVDPSDVRNQTGTFGDSFSKLEERFKENSKKLQSWRNALKEAASLYLNLLQFYGFARPESELTEEIVNHILKRLAELFPHNNNRLVGVESRVVAIESLLSAAPLLAIWGIGGIGKTTIARATFDKISSDFEGSCFLENVREESQRLGGLACLRQKLLSNLFRDENMIPDIDLHFKRLSRRKVLVVFDDVTCFNQIESFIGSLECRHAFKQNHPDVGYEELSSKVIQHAQGVPLALKVLGCFLFGWEKKVWESAINKLKQILHPKIHDVLKLSYDDLDVNEKGIFLDVACFFKSDDVYPVMKFLDASGFHLEIGISVLADKSLIDVNPYDRITMHDLLQELGREIVRQESINPGNQSRLWHHEDMYEILTNNTGTKSIEGICLDMSKANEIRLNPNTFVKMHKLRFLKFYNSINGDNRCKVSYLQESPGFAEVRFLHRHGYPLKSLPSNINQKKLVVIEIPHSNIQQFWDGTRQAPNRRSSMNTGDRWLRSGVLEIDEVKFGNPSTSTVEMAVDLENGVNHGTAGHGDLGKESAQVTMNSNIL</sequence>
<feature type="domain" description="TIR" evidence="4">
    <location>
        <begin position="1"/>
        <end position="153"/>
    </location>
</feature>
<evidence type="ECO:0000313" key="5">
    <source>
        <dbReference type="EMBL" id="GAY62274.1"/>
    </source>
</evidence>
<evidence type="ECO:0000256" key="1">
    <source>
        <dbReference type="ARBA" id="ARBA00022737"/>
    </source>
</evidence>
<evidence type="ECO:0000259" key="4">
    <source>
        <dbReference type="PROSITE" id="PS50104"/>
    </source>
</evidence>
<proteinExistence type="predicted"/>
<evidence type="ECO:0000256" key="3">
    <source>
        <dbReference type="ARBA" id="ARBA00023027"/>
    </source>
</evidence>
<evidence type="ECO:0000313" key="6">
    <source>
        <dbReference type="Proteomes" id="UP000236630"/>
    </source>
</evidence>
<dbReference type="PANTHER" id="PTHR11017:SF570">
    <property type="entry name" value="DISEASE RESISTANCE PROTEIN (TIR-NBS CLASS)-RELATED"/>
    <property type="match status" value="1"/>
</dbReference>
<keyword evidence="6" id="KW-1185">Reference proteome</keyword>
<dbReference type="InterPro" id="IPR058192">
    <property type="entry name" value="WHD_ROQ1-like"/>
</dbReference>
<dbReference type="InterPro" id="IPR044974">
    <property type="entry name" value="Disease_R_plants"/>
</dbReference>
<protein>
    <recommendedName>
        <fullName evidence="4">TIR domain-containing protein</fullName>
    </recommendedName>
</protein>
<dbReference type="AlphaFoldDB" id="A0A2H5QCB8"/>
<dbReference type="GO" id="GO:0006952">
    <property type="term" value="P:defense response"/>
    <property type="evidence" value="ECO:0007669"/>
    <property type="project" value="UniProtKB-KW"/>
</dbReference>
<dbReference type="STRING" id="55188.A0A2H5QCB8"/>
<dbReference type="Pfam" id="PF23282">
    <property type="entry name" value="WHD_ROQ1"/>
    <property type="match status" value="1"/>
</dbReference>
<dbReference type="InterPro" id="IPR027417">
    <property type="entry name" value="P-loop_NTPase"/>
</dbReference>
<organism evidence="5 6">
    <name type="scientific">Citrus unshiu</name>
    <name type="common">Satsuma mandarin</name>
    <name type="synonym">Citrus nobilis var. unshiu</name>
    <dbReference type="NCBI Taxonomy" id="55188"/>
    <lineage>
        <taxon>Eukaryota</taxon>
        <taxon>Viridiplantae</taxon>
        <taxon>Streptophyta</taxon>
        <taxon>Embryophyta</taxon>
        <taxon>Tracheophyta</taxon>
        <taxon>Spermatophyta</taxon>
        <taxon>Magnoliopsida</taxon>
        <taxon>eudicotyledons</taxon>
        <taxon>Gunneridae</taxon>
        <taxon>Pentapetalae</taxon>
        <taxon>rosids</taxon>
        <taxon>malvids</taxon>
        <taxon>Sapindales</taxon>
        <taxon>Rutaceae</taxon>
        <taxon>Aurantioideae</taxon>
        <taxon>Citrus</taxon>
    </lineage>
</organism>
<evidence type="ECO:0000256" key="2">
    <source>
        <dbReference type="ARBA" id="ARBA00022821"/>
    </source>
</evidence>
<feature type="non-terminal residue" evidence="5">
    <location>
        <position position="621"/>
    </location>
</feature>
<dbReference type="SUPFAM" id="SSF46785">
    <property type="entry name" value="Winged helix' DNA-binding domain"/>
    <property type="match status" value="1"/>
</dbReference>
<dbReference type="FunFam" id="3.40.50.10140:FF:000007">
    <property type="entry name" value="Disease resistance protein (TIR-NBS-LRR class)"/>
    <property type="match status" value="1"/>
</dbReference>
<dbReference type="InterPro" id="IPR035897">
    <property type="entry name" value="Toll_tir_struct_dom_sf"/>
</dbReference>
<dbReference type="PROSITE" id="PS50104">
    <property type="entry name" value="TIR"/>
    <property type="match status" value="1"/>
</dbReference>
<dbReference type="PANTHER" id="PTHR11017">
    <property type="entry name" value="LEUCINE-RICH REPEAT-CONTAINING PROTEIN"/>
    <property type="match status" value="1"/>
</dbReference>
<dbReference type="GO" id="GO:0007165">
    <property type="term" value="P:signal transduction"/>
    <property type="evidence" value="ECO:0007669"/>
    <property type="project" value="InterPro"/>
</dbReference>
<dbReference type="Pfam" id="PF01582">
    <property type="entry name" value="TIR"/>
    <property type="match status" value="1"/>
</dbReference>
<dbReference type="Gene3D" id="3.40.50.10140">
    <property type="entry name" value="Toll/interleukin-1 receptor homology (TIR) domain"/>
    <property type="match status" value="1"/>
</dbReference>
<dbReference type="InterPro" id="IPR036390">
    <property type="entry name" value="WH_DNA-bd_sf"/>
</dbReference>
<dbReference type="Gene3D" id="3.40.50.300">
    <property type="entry name" value="P-loop containing nucleotide triphosphate hydrolases"/>
    <property type="match status" value="1"/>
</dbReference>
<gene>
    <name evidence="5" type="ORF">CUMW_216490</name>
</gene>
<keyword evidence="3" id="KW-0520">NAD</keyword>